<keyword evidence="4" id="KW-1185">Reference proteome</keyword>
<comment type="caution">
    <text evidence="3">The sequence shown here is derived from an EMBL/GenBank/DDBJ whole genome shotgun (WGS) entry which is preliminary data.</text>
</comment>
<dbReference type="OrthoDB" id="5297170at2"/>
<accession>A0A5M6I8G0</accession>
<protein>
    <submittedName>
        <fullName evidence="3">DUF2007 domain-containing protein</fullName>
    </submittedName>
</protein>
<gene>
    <name evidence="3" type="ORF">F1188_15750</name>
</gene>
<reference evidence="3 4" key="1">
    <citation type="submission" date="2019-09" db="EMBL/GenBank/DDBJ databases">
        <title>Genome sequence of Roseospira marina, one of the more divergent members of the non-sulfur purple photosynthetic bacterial family, the Rhodospirillaceae.</title>
        <authorList>
            <person name="Meyer T."/>
            <person name="Kyndt J."/>
        </authorList>
    </citation>
    <scope>NUCLEOTIDE SEQUENCE [LARGE SCALE GENOMIC DNA]</scope>
    <source>
        <strain evidence="3 4">DSM 15113</strain>
    </source>
</reference>
<evidence type="ECO:0000313" key="4">
    <source>
        <dbReference type="Proteomes" id="UP000324065"/>
    </source>
</evidence>
<feature type="region of interest" description="Disordered" evidence="1">
    <location>
        <begin position="70"/>
        <end position="91"/>
    </location>
</feature>
<feature type="domain" description="DUF2007" evidence="2">
    <location>
        <begin position="5"/>
        <end position="67"/>
    </location>
</feature>
<dbReference type="Proteomes" id="UP000324065">
    <property type="component" value="Unassembled WGS sequence"/>
</dbReference>
<evidence type="ECO:0000259" key="2">
    <source>
        <dbReference type="Pfam" id="PF09413"/>
    </source>
</evidence>
<dbReference type="Pfam" id="PF09413">
    <property type="entry name" value="DUF2007"/>
    <property type="match status" value="1"/>
</dbReference>
<dbReference type="AlphaFoldDB" id="A0A5M6I8G0"/>
<evidence type="ECO:0000313" key="3">
    <source>
        <dbReference type="EMBL" id="KAA5604491.1"/>
    </source>
</evidence>
<dbReference type="EMBL" id="VWPJ01000017">
    <property type="protein sequence ID" value="KAA5604491.1"/>
    <property type="molecule type" value="Genomic_DNA"/>
</dbReference>
<proteinExistence type="predicted"/>
<dbReference type="InterPro" id="IPR011322">
    <property type="entry name" value="N-reg_PII-like_a/b"/>
</dbReference>
<dbReference type="Gene3D" id="3.30.70.790">
    <property type="entry name" value="UreE, C-terminal domain"/>
    <property type="match status" value="1"/>
</dbReference>
<dbReference type="RefSeq" id="WP_150063401.1">
    <property type="nucleotide sequence ID" value="NZ_JACHII010000015.1"/>
</dbReference>
<dbReference type="SUPFAM" id="SSF54913">
    <property type="entry name" value="GlnB-like"/>
    <property type="match status" value="1"/>
</dbReference>
<dbReference type="InterPro" id="IPR018551">
    <property type="entry name" value="DUF2007"/>
</dbReference>
<evidence type="ECO:0000256" key="1">
    <source>
        <dbReference type="SAM" id="MobiDB-lite"/>
    </source>
</evidence>
<organism evidence="3 4">
    <name type="scientific">Roseospira marina</name>
    <dbReference type="NCBI Taxonomy" id="140057"/>
    <lineage>
        <taxon>Bacteria</taxon>
        <taxon>Pseudomonadati</taxon>
        <taxon>Pseudomonadota</taxon>
        <taxon>Alphaproteobacteria</taxon>
        <taxon>Rhodospirillales</taxon>
        <taxon>Rhodospirillaceae</taxon>
        <taxon>Roseospira</taxon>
    </lineage>
</organism>
<name>A0A5M6I8G0_9PROT</name>
<sequence length="91" mass="9867">MQDLAELTSIEDPVFLSWLLACLKQEEIEATVLDQHTSAALGGAIGAIRARVLVPAHRLQRARWVLGHAQDGVQEGDQERAQQEPQGGSSP</sequence>